<dbReference type="RefSeq" id="WP_317055404.1">
    <property type="nucleotide sequence ID" value="NZ_CP146606.1"/>
</dbReference>
<proteinExistence type="predicted"/>
<evidence type="ECO:0000313" key="2">
    <source>
        <dbReference type="EMBL" id="WYK18721.1"/>
    </source>
</evidence>
<sequence>MSFDEYNAVSRTLGSLLFDDETESMHAVDDVSYRFAQLMFLPTASKNQTLEQFHNKGTILNPKKLLKQWSKKHGLDWRNHAHLPFNPDRGNKAPTAPGTTVEDPFEKEGIIGAFCRA</sequence>
<evidence type="ECO:0000313" key="3">
    <source>
        <dbReference type="Proteomes" id="UP001281305"/>
    </source>
</evidence>
<gene>
    <name evidence="2" type="ORF">RZS32_002205</name>
</gene>
<accession>A0ABZ2TGA4</accession>
<organism evidence="2 3">
    <name type="scientific">Roseovarius rhodophyticola</name>
    <dbReference type="NCBI Taxonomy" id="3080827"/>
    <lineage>
        <taxon>Bacteria</taxon>
        <taxon>Pseudomonadati</taxon>
        <taxon>Pseudomonadota</taxon>
        <taxon>Alphaproteobacteria</taxon>
        <taxon>Rhodobacterales</taxon>
        <taxon>Roseobacteraceae</taxon>
        <taxon>Roseovarius</taxon>
    </lineage>
</organism>
<keyword evidence="3" id="KW-1185">Reference proteome</keyword>
<protein>
    <submittedName>
        <fullName evidence="2">Uncharacterized protein</fullName>
    </submittedName>
</protein>
<dbReference type="EMBL" id="CP146606">
    <property type="protein sequence ID" value="WYK18721.1"/>
    <property type="molecule type" value="Genomic_DNA"/>
</dbReference>
<feature type="region of interest" description="Disordered" evidence="1">
    <location>
        <begin position="80"/>
        <end position="102"/>
    </location>
</feature>
<dbReference type="Proteomes" id="UP001281305">
    <property type="component" value="Chromosome"/>
</dbReference>
<name>A0ABZ2TGA4_9RHOB</name>
<reference evidence="2 3" key="1">
    <citation type="submission" date="2024-02" db="EMBL/GenBank/DDBJ databases">
        <title>Roseovarius strain W115 nov., isolated from a marine algae.</title>
        <authorList>
            <person name="Lee M.W."/>
            <person name="Lee J.K."/>
            <person name="Kim J.M."/>
            <person name="Choi D.G."/>
            <person name="Baek J.H."/>
            <person name="Bayburt H."/>
            <person name="Jung J.J."/>
            <person name="Han D.M."/>
            <person name="Jeon C.O."/>
        </authorList>
    </citation>
    <scope>NUCLEOTIDE SEQUENCE [LARGE SCALE GENOMIC DNA]</scope>
    <source>
        <strain evidence="2 3">W115</strain>
    </source>
</reference>
<evidence type="ECO:0000256" key="1">
    <source>
        <dbReference type="SAM" id="MobiDB-lite"/>
    </source>
</evidence>